<dbReference type="NCBIfam" id="TIGR02595">
    <property type="entry name" value="PEP_CTERM"/>
    <property type="match status" value="1"/>
</dbReference>
<protein>
    <submittedName>
        <fullName evidence="2">Extracellular repeat, HAF family</fullName>
    </submittedName>
</protein>
<dbReference type="InterPro" id="IPR013424">
    <property type="entry name" value="Ice-binding_C"/>
</dbReference>
<keyword evidence="1" id="KW-1133">Transmembrane helix</keyword>
<evidence type="ECO:0000256" key="1">
    <source>
        <dbReference type="SAM" id="Phobius"/>
    </source>
</evidence>
<dbReference type="PATRIC" id="fig|1454004.3.peg.4185"/>
<dbReference type="EMBL" id="JEMY01000084">
    <property type="protein sequence ID" value="EXI83626.1"/>
    <property type="molecule type" value="Genomic_DNA"/>
</dbReference>
<evidence type="ECO:0000313" key="3">
    <source>
        <dbReference type="Proteomes" id="UP000022141"/>
    </source>
</evidence>
<comment type="caution">
    <text evidence="2">The sequence shown here is derived from an EMBL/GenBank/DDBJ whole genome shotgun (WGS) entry which is preliminary data.</text>
</comment>
<organism evidence="2 3">
    <name type="scientific">Accumulibacter regalis</name>
    <dbReference type="NCBI Taxonomy" id="522306"/>
    <lineage>
        <taxon>Bacteria</taxon>
        <taxon>Pseudomonadati</taxon>
        <taxon>Pseudomonadota</taxon>
        <taxon>Betaproteobacteria</taxon>
        <taxon>Candidatus Accumulibacter</taxon>
    </lineage>
</organism>
<dbReference type="AlphaFoldDB" id="A0A011P7S2"/>
<keyword evidence="1" id="KW-0472">Membrane</keyword>
<reference evidence="2" key="1">
    <citation type="submission" date="2014-02" db="EMBL/GenBank/DDBJ databases">
        <title>Expanding our view of genomic diversity in Candidatus Accumulibacter clades.</title>
        <authorList>
            <person name="Skennerton C.T."/>
            <person name="Barr J.J."/>
            <person name="Slater F.R."/>
            <person name="Bond P.L."/>
            <person name="Tyson G.W."/>
        </authorList>
    </citation>
    <scope>NUCLEOTIDE SEQUENCE [LARGE SCALE GENOMIC DNA]</scope>
</reference>
<name>A0A011P7S2_ACCRE</name>
<keyword evidence="1" id="KW-0812">Transmembrane</keyword>
<sequence>MPGIMRGHRKAKILPKARRFHGFEMRFPLIKAPNMTMDADTKPRGAHAVCTSLGPRGPSPLLHGFSNGTGRLLSDRISHFSRGVAGLIALAGLAYGPVAYAGPTAVLTNLGNFGTNAAGYGYSVGVAINASGQITGQSSVYDASGSNKGQAAFRSDGSTVTNLGNFGTNTSGYGYSNGVAINASGQVTGDSSVYDSSGNPKGQAAFRSNGTTLTNLGNLGTSTVGVGYSIGLAINASGQVAGNSDVYDAAGNYKGQAAFSSDGTTMTNLGNLGTNTSTGYGYSYGVAINVIGQVTGYSDVYDAAGNYKGQAAFRSDGTTMTALGNFGSDTAGFGYSSGRAINASGQVAGNSGVYDASGNFKGQAAFRSDGSTVTNLGNLGTDAAGIGFSYGVAINASGQVAGYSGVYDAAGNYKGQAAFRSDGTTMTNLGNLGTDASGFGFSYAEAINARGAIVGYSNVDSDADGFFDRFHALYWDRSELFDLNDLVSLKSYEYLESASAINDAGQIVGYGRNTNNGSFFAFRIDIRDALVPVPGTVALLGLGLALLGFGHRRARLRVRTRHG</sequence>
<evidence type="ECO:0000313" key="2">
    <source>
        <dbReference type="EMBL" id="EXI83626.1"/>
    </source>
</evidence>
<gene>
    <name evidence="2" type="ORF">AW11_04084</name>
</gene>
<accession>A0A011P7S2</accession>
<dbReference type="STRING" id="1454004.AW11_04084"/>
<dbReference type="eggNOG" id="COG3391">
    <property type="taxonomic scope" value="Bacteria"/>
</dbReference>
<proteinExistence type="predicted"/>
<dbReference type="Proteomes" id="UP000022141">
    <property type="component" value="Unassembled WGS sequence"/>
</dbReference>
<keyword evidence="3" id="KW-1185">Reference proteome</keyword>
<feature type="transmembrane region" description="Helical" evidence="1">
    <location>
        <begin position="529"/>
        <end position="549"/>
    </location>
</feature>